<dbReference type="SUPFAM" id="SSF53335">
    <property type="entry name" value="S-adenosyl-L-methionine-dependent methyltransferases"/>
    <property type="match status" value="1"/>
</dbReference>
<evidence type="ECO:0000313" key="8">
    <source>
        <dbReference type="Proteomes" id="UP000759298"/>
    </source>
</evidence>
<keyword evidence="1 6" id="KW-0963">Cytoplasm</keyword>
<dbReference type="Proteomes" id="UP000759298">
    <property type="component" value="Unassembled WGS sequence"/>
</dbReference>
<feature type="binding site" evidence="6">
    <location>
        <position position="81"/>
    </location>
    <ligand>
        <name>S-adenosyl-L-methionine</name>
        <dbReference type="ChEBI" id="CHEBI:59789"/>
    </ligand>
</feature>
<keyword evidence="5 6" id="KW-0949">S-adenosyl-L-methionine</keyword>
<dbReference type="Pfam" id="PF02527">
    <property type="entry name" value="GidB"/>
    <property type="match status" value="1"/>
</dbReference>
<feature type="binding site" evidence="6">
    <location>
        <begin position="127"/>
        <end position="128"/>
    </location>
    <ligand>
        <name>S-adenosyl-L-methionine</name>
        <dbReference type="ChEBI" id="CHEBI:59789"/>
    </ligand>
</feature>
<evidence type="ECO:0000256" key="4">
    <source>
        <dbReference type="ARBA" id="ARBA00022679"/>
    </source>
</evidence>
<evidence type="ECO:0000256" key="2">
    <source>
        <dbReference type="ARBA" id="ARBA00022552"/>
    </source>
</evidence>
<protein>
    <recommendedName>
        <fullName evidence="6">Ribosomal RNA small subunit methyltransferase G</fullName>
        <ecNumber evidence="6">2.1.1.170</ecNumber>
    </recommendedName>
    <alternativeName>
        <fullName evidence="6">16S rRNA 7-methylguanosine methyltransferase</fullName>
        <shortName evidence="6">16S rRNA m7G methyltransferase</shortName>
    </alternativeName>
</protein>
<sequence length="212" mass="23428">MIETEEEAKTFVAERCSDTAFAKLEQFVAELRIEAEHQNLISRSTMDSVWQRHLADSAQLLDHVPRETSGTWLDIGTGAGFPGIVTAIMRPDLPHVLCEPRAKRVTWLERMVMLAKLGNCRVAGSRVEKVETFAADVISARACASLKDLISLSARFSTDATHWVLPKGRSAAQERDELDSQQRAMFHVEQSLTSRDAAILVGRGRPKGGSTP</sequence>
<name>A0ABS7PCH7_9SPHN</name>
<evidence type="ECO:0000256" key="6">
    <source>
        <dbReference type="HAMAP-Rule" id="MF_00074"/>
    </source>
</evidence>
<dbReference type="Gene3D" id="3.40.50.150">
    <property type="entry name" value="Vaccinia Virus protein VP39"/>
    <property type="match status" value="1"/>
</dbReference>
<comment type="catalytic activity">
    <reaction evidence="6">
        <text>guanosine(527) in 16S rRNA + S-adenosyl-L-methionine = N(7)-methylguanosine(527) in 16S rRNA + S-adenosyl-L-homocysteine</text>
        <dbReference type="Rhea" id="RHEA:42732"/>
        <dbReference type="Rhea" id="RHEA-COMP:10209"/>
        <dbReference type="Rhea" id="RHEA-COMP:10210"/>
        <dbReference type="ChEBI" id="CHEBI:57856"/>
        <dbReference type="ChEBI" id="CHEBI:59789"/>
        <dbReference type="ChEBI" id="CHEBI:74269"/>
        <dbReference type="ChEBI" id="CHEBI:74480"/>
        <dbReference type="EC" id="2.1.1.170"/>
    </reaction>
</comment>
<evidence type="ECO:0000256" key="1">
    <source>
        <dbReference type="ARBA" id="ARBA00022490"/>
    </source>
</evidence>
<proteinExistence type="inferred from homology"/>
<keyword evidence="2 6" id="KW-0698">rRNA processing</keyword>
<dbReference type="PANTHER" id="PTHR31760:SF0">
    <property type="entry name" value="S-ADENOSYL-L-METHIONINE-DEPENDENT METHYLTRANSFERASES SUPERFAMILY PROTEIN"/>
    <property type="match status" value="1"/>
</dbReference>
<dbReference type="InterPro" id="IPR029063">
    <property type="entry name" value="SAM-dependent_MTases_sf"/>
</dbReference>
<keyword evidence="3 6" id="KW-0489">Methyltransferase</keyword>
<reference evidence="7 8" key="1">
    <citation type="submission" date="2021-07" db="EMBL/GenBank/DDBJ databases">
        <title>Alteriqipengyuania abyssalis NZ-12B nov, sp.nov isolated from deep sea sponge in pacific ocean.</title>
        <authorList>
            <person name="Tareen S."/>
            <person name="Wink J."/>
        </authorList>
    </citation>
    <scope>NUCLEOTIDE SEQUENCE [LARGE SCALE GENOMIC DNA]</scope>
    <source>
        <strain evidence="7 8">NZ-12B</strain>
    </source>
</reference>
<feature type="binding site" evidence="6">
    <location>
        <position position="76"/>
    </location>
    <ligand>
        <name>S-adenosyl-L-methionine</name>
        <dbReference type="ChEBI" id="CHEBI:59789"/>
    </ligand>
</feature>
<comment type="function">
    <text evidence="6">Specifically methylates the N7 position of guanine in position 527 of 16S rRNA.</text>
</comment>
<dbReference type="GO" id="GO:0008168">
    <property type="term" value="F:methyltransferase activity"/>
    <property type="evidence" value="ECO:0007669"/>
    <property type="project" value="UniProtKB-KW"/>
</dbReference>
<dbReference type="EC" id="2.1.1.170" evidence="6"/>
<gene>
    <name evidence="6 7" type="primary">rsmG</name>
    <name evidence="7" type="ORF">KYN89_06510</name>
</gene>
<dbReference type="NCBIfam" id="TIGR00138">
    <property type="entry name" value="rsmG_gidB"/>
    <property type="match status" value="1"/>
</dbReference>
<dbReference type="InterPro" id="IPR003682">
    <property type="entry name" value="rRNA_ssu_MeTfrase_G"/>
</dbReference>
<evidence type="ECO:0000313" key="7">
    <source>
        <dbReference type="EMBL" id="MBY8336696.1"/>
    </source>
</evidence>
<comment type="subcellular location">
    <subcellularLocation>
        <location evidence="6">Cytoplasm</location>
    </subcellularLocation>
</comment>
<dbReference type="HAMAP" id="MF_00074">
    <property type="entry name" value="16SrRNA_methyltr_G"/>
    <property type="match status" value="1"/>
</dbReference>
<dbReference type="GO" id="GO:0032259">
    <property type="term" value="P:methylation"/>
    <property type="evidence" value="ECO:0007669"/>
    <property type="project" value="UniProtKB-KW"/>
</dbReference>
<comment type="caution">
    <text evidence="6">Lacks conserved residue(s) required for the propagation of feature annotation.</text>
</comment>
<evidence type="ECO:0000256" key="3">
    <source>
        <dbReference type="ARBA" id="ARBA00022603"/>
    </source>
</evidence>
<evidence type="ECO:0000256" key="5">
    <source>
        <dbReference type="ARBA" id="ARBA00022691"/>
    </source>
</evidence>
<accession>A0ABS7PCH7</accession>
<keyword evidence="8" id="KW-1185">Reference proteome</keyword>
<keyword evidence="4 6" id="KW-0808">Transferase</keyword>
<feature type="binding site" evidence="6">
    <location>
        <position position="141"/>
    </location>
    <ligand>
        <name>S-adenosyl-L-methionine</name>
        <dbReference type="ChEBI" id="CHEBI:59789"/>
    </ligand>
</feature>
<organism evidence="7 8">
    <name type="scientific">Alteriqipengyuania abyssalis</name>
    <dbReference type="NCBI Taxonomy" id="2860200"/>
    <lineage>
        <taxon>Bacteria</taxon>
        <taxon>Pseudomonadati</taxon>
        <taxon>Pseudomonadota</taxon>
        <taxon>Alphaproteobacteria</taxon>
        <taxon>Sphingomonadales</taxon>
        <taxon>Erythrobacteraceae</taxon>
        <taxon>Alteriqipengyuania</taxon>
    </lineage>
</organism>
<comment type="similarity">
    <text evidence="6">Belongs to the methyltransferase superfamily. RNA methyltransferase RsmG family.</text>
</comment>
<dbReference type="PANTHER" id="PTHR31760">
    <property type="entry name" value="S-ADENOSYL-L-METHIONINE-DEPENDENT METHYLTRANSFERASES SUPERFAMILY PROTEIN"/>
    <property type="match status" value="1"/>
</dbReference>
<comment type="caution">
    <text evidence="7">The sequence shown here is derived from an EMBL/GenBank/DDBJ whole genome shotgun (WGS) entry which is preliminary data.</text>
</comment>
<dbReference type="PIRSF" id="PIRSF003078">
    <property type="entry name" value="GidB"/>
    <property type="match status" value="1"/>
</dbReference>
<dbReference type="EMBL" id="JAHWXP010000002">
    <property type="protein sequence ID" value="MBY8336696.1"/>
    <property type="molecule type" value="Genomic_DNA"/>
</dbReference>